<sequence length="383" mass="41520">MIDRLAIAGYRSLRKVTIALGRITVVTGANGSGKSSLYRSLRLLSEAAQARLIASVAAEGGLVSTLWAGPEKFSRGMKDGSTPVQGLRRSEPVALKLGFSSDTLGYAIDLGLPGPSAASSFPHDPEIKVEALWNGHTLSPRDLIAERRGPGVQVRRQDTGEWRRVSTTIAPFDSMMTQCADPVDGLELLMLREQMRGWRFYDDLRTDRHAPARRPQVGTFTPVLSADGGDLGSALQTILAIGDRAGLAEAVADAFDGATIDVNETFEVEMRQHGLLRPLRAAELSEGTLRYLLLAAALLSPRPPELMVLNEPEASLHPDLIPPLARLLAHAAKASQIMIVSHAEALVETLIEERDATHILLEKQLGETIVADADPVDWTWPKR</sequence>
<evidence type="ECO:0000313" key="2">
    <source>
        <dbReference type="EMBL" id="MDO7842712.1"/>
    </source>
</evidence>
<organism evidence="2 3">
    <name type="scientific">Sphingomonas immobilis</name>
    <dbReference type="NCBI Taxonomy" id="3063997"/>
    <lineage>
        <taxon>Bacteria</taxon>
        <taxon>Pseudomonadati</taxon>
        <taxon>Pseudomonadota</taxon>
        <taxon>Alphaproteobacteria</taxon>
        <taxon>Sphingomonadales</taxon>
        <taxon>Sphingomonadaceae</taxon>
        <taxon>Sphingomonas</taxon>
    </lineage>
</organism>
<accession>A0ABT8ZYQ6</accession>
<proteinExistence type="predicted"/>
<protein>
    <submittedName>
        <fullName evidence="2">AAA family ATPase</fullName>
    </submittedName>
</protein>
<reference evidence="2" key="1">
    <citation type="submission" date="2023-07" db="EMBL/GenBank/DDBJ databases">
        <authorList>
            <person name="Kim M.K."/>
        </authorList>
    </citation>
    <scope>NUCLEOTIDE SEQUENCE</scope>
    <source>
        <strain evidence="2">CA1-15</strain>
    </source>
</reference>
<dbReference type="InterPro" id="IPR003959">
    <property type="entry name" value="ATPase_AAA_core"/>
</dbReference>
<dbReference type="PIRSF" id="PIRSF029347">
    <property type="entry name" value="RecF"/>
    <property type="match status" value="1"/>
</dbReference>
<dbReference type="InterPro" id="IPR027417">
    <property type="entry name" value="P-loop_NTPase"/>
</dbReference>
<dbReference type="SUPFAM" id="SSF52540">
    <property type="entry name" value="P-loop containing nucleoside triphosphate hydrolases"/>
    <property type="match status" value="1"/>
</dbReference>
<dbReference type="Proteomes" id="UP001176468">
    <property type="component" value="Unassembled WGS sequence"/>
</dbReference>
<dbReference type="PANTHER" id="PTHR32182:SF25">
    <property type="entry name" value="SLR1056 PROTEIN"/>
    <property type="match status" value="1"/>
</dbReference>
<evidence type="ECO:0000259" key="1">
    <source>
        <dbReference type="Pfam" id="PF13304"/>
    </source>
</evidence>
<evidence type="ECO:0000313" key="3">
    <source>
        <dbReference type="Proteomes" id="UP001176468"/>
    </source>
</evidence>
<dbReference type="EMBL" id="JAUQSZ010000006">
    <property type="protein sequence ID" value="MDO7842712.1"/>
    <property type="molecule type" value="Genomic_DNA"/>
</dbReference>
<dbReference type="PANTHER" id="PTHR32182">
    <property type="entry name" value="DNA REPLICATION AND REPAIR PROTEIN RECF"/>
    <property type="match status" value="1"/>
</dbReference>
<dbReference type="Pfam" id="PF13304">
    <property type="entry name" value="AAA_21"/>
    <property type="match status" value="1"/>
</dbReference>
<name>A0ABT8ZYQ6_9SPHN</name>
<dbReference type="RefSeq" id="WP_304561168.1">
    <property type="nucleotide sequence ID" value="NZ_JAUQSZ010000006.1"/>
</dbReference>
<gene>
    <name evidence="2" type="ORF">Q5H94_10270</name>
</gene>
<dbReference type="Gene3D" id="3.40.50.300">
    <property type="entry name" value="P-loop containing nucleotide triphosphate hydrolases"/>
    <property type="match status" value="2"/>
</dbReference>
<comment type="caution">
    <text evidence="2">The sequence shown here is derived from an EMBL/GenBank/DDBJ whole genome shotgun (WGS) entry which is preliminary data.</text>
</comment>
<dbReference type="InterPro" id="IPR014555">
    <property type="entry name" value="RecF-like"/>
</dbReference>
<feature type="domain" description="ATPase AAA-type core" evidence="1">
    <location>
        <begin position="23"/>
        <end position="347"/>
    </location>
</feature>
<keyword evidence="3" id="KW-1185">Reference proteome</keyword>